<dbReference type="HOGENOM" id="CLU_026897_0_0_9"/>
<dbReference type="EMBL" id="ACZL01000026">
    <property type="protein sequence ID" value="EHI55222.1"/>
    <property type="molecule type" value="Genomic_DNA"/>
</dbReference>
<dbReference type="eggNOG" id="ENOG502ZC8M">
    <property type="taxonomic scope" value="Bacteria"/>
</dbReference>
<evidence type="ECO:0000256" key="3">
    <source>
        <dbReference type="SAM" id="Phobius"/>
    </source>
</evidence>
<dbReference type="AlphaFoldDB" id="G5GJ97"/>
<dbReference type="STRING" id="679200.HMPREF9333_01637"/>
<feature type="transmembrane region" description="Helical" evidence="3">
    <location>
        <begin position="473"/>
        <end position="498"/>
    </location>
</feature>
<keyword evidence="3" id="KW-0812">Transmembrane</keyword>
<comment type="caution">
    <text evidence="4">The sequence shown here is derived from an EMBL/GenBank/DDBJ whole genome shotgun (WGS) entry which is preliminary data.</text>
</comment>
<feature type="coiled-coil region" evidence="1">
    <location>
        <begin position="211"/>
        <end position="238"/>
    </location>
</feature>
<feature type="compositionally biased region" description="Low complexity" evidence="2">
    <location>
        <begin position="533"/>
        <end position="542"/>
    </location>
</feature>
<name>G5GJ97_9FIRM</name>
<dbReference type="PATRIC" id="fig|679200.3.peg.1731"/>
<reference evidence="4 5" key="1">
    <citation type="submission" date="2011-08" db="EMBL/GenBank/DDBJ databases">
        <title>The Genome Sequence of Johnsonella ignava ATCC 51276.</title>
        <authorList>
            <consortium name="The Broad Institute Genome Sequencing Platform"/>
            <person name="Earl A."/>
            <person name="Ward D."/>
            <person name="Feldgarden M."/>
            <person name="Gevers D."/>
            <person name="Izard J."/>
            <person name="Blanton J.M."/>
            <person name="Baranova O.V."/>
            <person name="Dewhirst F.E."/>
            <person name="Young S.K."/>
            <person name="Zeng Q."/>
            <person name="Gargeya S."/>
            <person name="Fitzgerald M."/>
            <person name="Haas B."/>
            <person name="Abouelleil A."/>
            <person name="Alvarado L."/>
            <person name="Arachchi H.M."/>
            <person name="Berlin A."/>
            <person name="Brown A."/>
            <person name="Chapman S.B."/>
            <person name="Chen Z."/>
            <person name="Dunbar C."/>
            <person name="Freedman E."/>
            <person name="Gearin G."/>
            <person name="Gellesch M."/>
            <person name="Goldberg J."/>
            <person name="Griggs A."/>
            <person name="Gujja S."/>
            <person name="Heiman D."/>
            <person name="Howarth C."/>
            <person name="Larson L."/>
            <person name="Lui A."/>
            <person name="MacDonald P.J.P."/>
            <person name="Montmayeur A."/>
            <person name="Murphy C."/>
            <person name="Neiman D."/>
            <person name="Pearson M."/>
            <person name="Priest M."/>
            <person name="Roberts A."/>
            <person name="Saif S."/>
            <person name="Shea T."/>
            <person name="Shenoy N."/>
            <person name="Sisk P."/>
            <person name="Stolte C."/>
            <person name="Sykes S."/>
            <person name="Wortman J."/>
            <person name="Nusbaum C."/>
            <person name="Birren B."/>
        </authorList>
    </citation>
    <scope>NUCLEOTIDE SEQUENCE [LARGE SCALE GENOMIC DNA]</scope>
    <source>
        <strain evidence="4 5">ATCC 51276</strain>
    </source>
</reference>
<proteinExistence type="predicted"/>
<feature type="region of interest" description="Disordered" evidence="2">
    <location>
        <begin position="533"/>
        <end position="558"/>
    </location>
</feature>
<keyword evidence="3" id="KW-1133">Transmembrane helix</keyword>
<keyword evidence="1" id="KW-0175">Coiled coil</keyword>
<protein>
    <submittedName>
        <fullName evidence="4">Uncharacterized protein</fullName>
    </submittedName>
</protein>
<evidence type="ECO:0000256" key="2">
    <source>
        <dbReference type="SAM" id="MobiDB-lite"/>
    </source>
</evidence>
<gene>
    <name evidence="4" type="ORF">HMPREF9333_01637</name>
</gene>
<dbReference type="InterPro" id="IPR043756">
    <property type="entry name" value="DUF5702"/>
</dbReference>
<evidence type="ECO:0000313" key="5">
    <source>
        <dbReference type="Proteomes" id="UP000003011"/>
    </source>
</evidence>
<evidence type="ECO:0000313" key="4">
    <source>
        <dbReference type="EMBL" id="EHI55222.1"/>
    </source>
</evidence>
<dbReference type="Proteomes" id="UP000003011">
    <property type="component" value="Unassembled WGS sequence"/>
</dbReference>
<dbReference type="RefSeq" id="WP_005541403.1">
    <property type="nucleotide sequence ID" value="NZ_JH378834.1"/>
</dbReference>
<dbReference type="OrthoDB" id="5135382at2"/>
<accession>G5GJ97</accession>
<keyword evidence="5" id="KW-1185">Reference proteome</keyword>
<keyword evidence="3" id="KW-0472">Membrane</keyword>
<sequence length="647" mass="73469">MRKCCSTTIFLSIIFVLVSALIFGLLESARTAGVRFYLQTAADSSIDSLFSEYHRDVWEDYRLILLECRKEQKAVKSLEAYLKTYVENSGIYRLKEPSVNISDIQYITDNGGKWFENEVLDYMKYNLIDFEHTPETTQQLAKDIEEAGTMKEITTAYGEHSKEAAGLEKSLSKISSNFNTQKELYNQALEDIKNKNRAGFEDKVVRIKAEIGKLDNLLSDYQRKADKLSENLSETEAKYSEKWESLSENNKELLSGNISSYRTYTDNDGVRRMEILNKVDAAKENTRYIDCTDDILSRIEDREDEEDYDEDEADELWDELKSQWETFNIPVIESRHGIADEKKEELIENAGKKFGGEILELVIPPDRTLSHTSIDTIAFPSKTSVSERLGENTGLIDAVIMDEYAVRFFTDFTDKSEKEVQYELEYIIAGLDNDTSNLRSVLLKILAIREGLNYIHIVTDKNKMDQVNTLANIISGVFGVPALSVLISCLIIGVWALAESIIDIRALLAGKKVPIYKTASDWKLSLDSLLASGGSGGSSEPPLLKKPEKGEEAEDESDGKGIDYEAYLRLMLLVEDGVVQDYRMMDMIQHNIGYKKKDFLMNKMIYGMNISVQCTSERAFCRFGLVRDELASMESSYKLGVNTLKVY</sequence>
<dbReference type="Pfam" id="PF18960">
    <property type="entry name" value="DUF5702"/>
    <property type="match status" value="1"/>
</dbReference>
<evidence type="ECO:0000256" key="1">
    <source>
        <dbReference type="SAM" id="Coils"/>
    </source>
</evidence>
<organism evidence="4 5">
    <name type="scientific">Johnsonella ignava ATCC 51276</name>
    <dbReference type="NCBI Taxonomy" id="679200"/>
    <lineage>
        <taxon>Bacteria</taxon>
        <taxon>Bacillati</taxon>
        <taxon>Bacillota</taxon>
        <taxon>Clostridia</taxon>
        <taxon>Lachnospirales</taxon>
        <taxon>Lachnospiraceae</taxon>
        <taxon>Johnsonella</taxon>
    </lineage>
</organism>